<reference evidence="1" key="1">
    <citation type="submission" date="2014-11" db="EMBL/GenBank/DDBJ databases">
        <authorList>
            <person name="Amaro Gonzalez C."/>
        </authorList>
    </citation>
    <scope>NUCLEOTIDE SEQUENCE</scope>
</reference>
<protein>
    <submittedName>
        <fullName evidence="1">Uncharacterized protein</fullName>
    </submittedName>
</protein>
<organism evidence="1">
    <name type="scientific">Anguilla anguilla</name>
    <name type="common">European freshwater eel</name>
    <name type="synonym">Muraena anguilla</name>
    <dbReference type="NCBI Taxonomy" id="7936"/>
    <lineage>
        <taxon>Eukaryota</taxon>
        <taxon>Metazoa</taxon>
        <taxon>Chordata</taxon>
        <taxon>Craniata</taxon>
        <taxon>Vertebrata</taxon>
        <taxon>Euteleostomi</taxon>
        <taxon>Actinopterygii</taxon>
        <taxon>Neopterygii</taxon>
        <taxon>Teleostei</taxon>
        <taxon>Anguilliformes</taxon>
        <taxon>Anguillidae</taxon>
        <taxon>Anguilla</taxon>
    </lineage>
</organism>
<sequence length="11" mass="1372">MSCFPQCFYFV</sequence>
<evidence type="ECO:0000313" key="1">
    <source>
        <dbReference type="EMBL" id="JAH51445.1"/>
    </source>
</evidence>
<accession>A0A0E9TEX1</accession>
<name>A0A0E9TEX1_ANGAN</name>
<proteinExistence type="predicted"/>
<reference evidence="1" key="2">
    <citation type="journal article" date="2015" name="Fish Shellfish Immunol.">
        <title>Early steps in the European eel (Anguilla anguilla)-Vibrio vulnificus interaction in the gills: Role of the RtxA13 toxin.</title>
        <authorList>
            <person name="Callol A."/>
            <person name="Pajuelo D."/>
            <person name="Ebbesson L."/>
            <person name="Teles M."/>
            <person name="MacKenzie S."/>
            <person name="Amaro C."/>
        </authorList>
    </citation>
    <scope>NUCLEOTIDE SEQUENCE</scope>
</reference>
<dbReference type="EMBL" id="GBXM01057132">
    <property type="protein sequence ID" value="JAH51445.1"/>
    <property type="molecule type" value="Transcribed_RNA"/>
</dbReference>